<dbReference type="Gene3D" id="1.20.1720.10">
    <property type="entry name" value="Multidrug resistance protein D"/>
    <property type="match status" value="1"/>
</dbReference>
<accession>A0A5N6ECE8</accession>
<dbReference type="GO" id="GO:0015244">
    <property type="term" value="F:fluconazole transmembrane transporter activity"/>
    <property type="evidence" value="ECO:0007669"/>
    <property type="project" value="TreeGrafter"/>
</dbReference>
<dbReference type="Gene3D" id="1.20.1250.20">
    <property type="entry name" value="MFS general substrate transporter like domains"/>
    <property type="match status" value="1"/>
</dbReference>
<evidence type="ECO:0000256" key="1">
    <source>
        <dbReference type="ARBA" id="ARBA00004141"/>
    </source>
</evidence>
<feature type="transmembrane region" description="Helical" evidence="5">
    <location>
        <begin position="121"/>
        <end position="138"/>
    </location>
</feature>
<evidence type="ECO:0000256" key="4">
    <source>
        <dbReference type="ARBA" id="ARBA00023136"/>
    </source>
</evidence>
<comment type="subcellular location">
    <subcellularLocation>
        <location evidence="1">Membrane</location>
        <topology evidence="1">Multi-pass membrane protein</topology>
    </subcellularLocation>
</comment>
<keyword evidence="4 5" id="KW-0472">Membrane</keyword>
<dbReference type="AlphaFoldDB" id="A0A5N6ECE8"/>
<organism evidence="6 7">
    <name type="scientific">Aspergillus novoparasiticus</name>
    <dbReference type="NCBI Taxonomy" id="986946"/>
    <lineage>
        <taxon>Eukaryota</taxon>
        <taxon>Fungi</taxon>
        <taxon>Dikarya</taxon>
        <taxon>Ascomycota</taxon>
        <taxon>Pezizomycotina</taxon>
        <taxon>Eurotiomycetes</taxon>
        <taxon>Eurotiomycetidae</taxon>
        <taxon>Eurotiales</taxon>
        <taxon>Aspergillaceae</taxon>
        <taxon>Aspergillus</taxon>
        <taxon>Aspergillus subgen. Circumdati</taxon>
    </lineage>
</organism>
<dbReference type="InterPro" id="IPR011701">
    <property type="entry name" value="MFS"/>
</dbReference>
<dbReference type="PANTHER" id="PTHR23502:SF23">
    <property type="entry name" value="FLUCONAZOLE RESISTANCE PROTEIN 1"/>
    <property type="match status" value="1"/>
</dbReference>
<evidence type="ECO:0000256" key="2">
    <source>
        <dbReference type="ARBA" id="ARBA00022692"/>
    </source>
</evidence>
<evidence type="ECO:0000313" key="6">
    <source>
        <dbReference type="EMBL" id="KAB8214483.1"/>
    </source>
</evidence>
<proteinExistence type="predicted"/>
<feature type="transmembrane region" description="Helical" evidence="5">
    <location>
        <begin position="150"/>
        <end position="169"/>
    </location>
</feature>
<keyword evidence="3 5" id="KW-1133">Transmembrane helix</keyword>
<reference evidence="6 7" key="1">
    <citation type="submission" date="2019-04" db="EMBL/GenBank/DDBJ databases">
        <title>Fungal friends and foes A comparative genomics study of 23 Aspergillus species from section Flavi.</title>
        <authorList>
            <consortium name="DOE Joint Genome Institute"/>
            <person name="Kjaerbolling I."/>
            <person name="Vesth T.C."/>
            <person name="Frisvad J.C."/>
            <person name="Nybo J.L."/>
            <person name="Theobald S."/>
            <person name="Kildgaard S."/>
            <person name="Petersen T.I."/>
            <person name="Kuo A."/>
            <person name="Sato A."/>
            <person name="Lyhne E.K."/>
            <person name="Kogle M.E."/>
            <person name="Wiebenga A."/>
            <person name="Kun R.S."/>
            <person name="Lubbers R.J."/>
            <person name="Makela M.R."/>
            <person name="Barry K."/>
            <person name="Chovatia M."/>
            <person name="Clum A."/>
            <person name="Daum C."/>
            <person name="Haridas S."/>
            <person name="He G."/>
            <person name="LaButti K."/>
            <person name="Lipzen A."/>
            <person name="Mondo S."/>
            <person name="Pangilinan J."/>
            <person name="Riley R."/>
            <person name="Salamov A."/>
            <person name="Simmons B.A."/>
            <person name="Magnuson J.K."/>
            <person name="Henrissat B."/>
            <person name="Mortensen U.H."/>
            <person name="Larsen T.O."/>
            <person name="De vries R.P."/>
            <person name="Grigoriev I.V."/>
            <person name="Machida M."/>
            <person name="Baker S.E."/>
            <person name="Andersen M.R."/>
        </authorList>
    </citation>
    <scope>NUCLEOTIDE SEQUENCE [LARGE SCALE GENOMIC DNA]</scope>
    <source>
        <strain evidence="6 7">CBS 126849</strain>
    </source>
</reference>
<dbReference type="SUPFAM" id="SSF103473">
    <property type="entry name" value="MFS general substrate transporter"/>
    <property type="match status" value="1"/>
</dbReference>
<name>A0A5N6ECE8_9EURO</name>
<evidence type="ECO:0000256" key="3">
    <source>
        <dbReference type="ARBA" id="ARBA00022989"/>
    </source>
</evidence>
<feature type="transmembrane region" description="Helical" evidence="5">
    <location>
        <begin position="189"/>
        <end position="212"/>
    </location>
</feature>
<feature type="transmembrane region" description="Helical" evidence="5">
    <location>
        <begin position="340"/>
        <end position="361"/>
    </location>
</feature>
<feature type="transmembrane region" description="Helical" evidence="5">
    <location>
        <begin position="432"/>
        <end position="455"/>
    </location>
</feature>
<dbReference type="GO" id="GO:1990961">
    <property type="term" value="P:xenobiotic detoxification by transmembrane export across the plasma membrane"/>
    <property type="evidence" value="ECO:0007669"/>
    <property type="project" value="TreeGrafter"/>
</dbReference>
<dbReference type="Pfam" id="PF07690">
    <property type="entry name" value="MFS_1"/>
    <property type="match status" value="1"/>
</dbReference>
<dbReference type="GO" id="GO:0005886">
    <property type="term" value="C:plasma membrane"/>
    <property type="evidence" value="ECO:0007669"/>
    <property type="project" value="TreeGrafter"/>
</dbReference>
<evidence type="ECO:0000313" key="7">
    <source>
        <dbReference type="Proteomes" id="UP000326799"/>
    </source>
</evidence>
<feature type="transmembrane region" description="Helical" evidence="5">
    <location>
        <begin position="300"/>
        <end position="328"/>
    </location>
</feature>
<keyword evidence="2 5" id="KW-0812">Transmembrane</keyword>
<gene>
    <name evidence="6" type="ORF">BDV33DRAFT_209227</name>
</gene>
<evidence type="ECO:0000256" key="5">
    <source>
        <dbReference type="SAM" id="Phobius"/>
    </source>
</evidence>
<dbReference type="PANTHER" id="PTHR23502">
    <property type="entry name" value="MAJOR FACILITATOR SUPERFAMILY"/>
    <property type="match status" value="1"/>
</dbReference>
<dbReference type="InterPro" id="IPR036259">
    <property type="entry name" value="MFS_trans_sf"/>
</dbReference>
<feature type="transmembrane region" description="Helical" evidence="5">
    <location>
        <begin position="367"/>
        <end position="396"/>
    </location>
</feature>
<feature type="transmembrane region" description="Helical" evidence="5">
    <location>
        <begin position="408"/>
        <end position="426"/>
    </location>
</feature>
<dbReference type="Proteomes" id="UP000326799">
    <property type="component" value="Unassembled WGS sequence"/>
</dbReference>
<sequence length="471" mass="51523">MASWLIDTPLGELIRASLGSRWLPFPEEQPDWTLRDAGFADGEKDEQPLQQQLGPPPAQLVGWYGNDDPANPQNWSPMKKARVYLTINYCACTVYMSSSIYTSSQEAVEDVFHASSTVARLGLALFVLAYGIGPLLFAPISEVHSIGRNIPYLISLAIFIIISVLTATASNLGGLLTLRFLQGFFGSPALATGGASLSDLILPETSGPNILYRRAQRLNRRFPGHEIHLAEDSTVPDRRALQAMLVQALVTPWKVHLLSPAIMFSSLYCGLVYGIFYTFFETFPIAYNELHHMSSVSTALVYLSTMVAVILVGIPYLLYIYCVVNPIVARGERITPEWRLIPAVIASLIIPAGLFLFSWTVRTDIHWMVPTVGVVFATGGMCIVLQSIFVYITLAYTEYAASILGGNGFIKSCVACAAILWSAALYDGVGLPVGVSILGALCVLGVGGIALLYRFGRILRARSRFAQWNEK</sequence>
<feature type="transmembrane region" description="Helical" evidence="5">
    <location>
        <begin position="257"/>
        <end position="280"/>
    </location>
</feature>
<feature type="transmembrane region" description="Helical" evidence="5">
    <location>
        <begin position="83"/>
        <end position="101"/>
    </location>
</feature>
<dbReference type="EMBL" id="ML733534">
    <property type="protein sequence ID" value="KAB8214483.1"/>
    <property type="molecule type" value="Genomic_DNA"/>
</dbReference>
<keyword evidence="7" id="KW-1185">Reference proteome</keyword>
<protein>
    <submittedName>
        <fullName evidence="6">MFS general substrate transporter</fullName>
    </submittedName>
</protein>